<keyword evidence="1" id="KW-0812">Transmembrane</keyword>
<evidence type="ECO:0000313" key="3">
    <source>
        <dbReference type="Proteomes" id="UP000257139"/>
    </source>
</evidence>
<feature type="transmembrane region" description="Helical" evidence="1">
    <location>
        <begin position="47"/>
        <end position="71"/>
    </location>
</feature>
<organism evidence="2 3">
    <name type="scientific">Cupriavidus taiwanensis</name>
    <dbReference type="NCBI Taxonomy" id="164546"/>
    <lineage>
        <taxon>Bacteria</taxon>
        <taxon>Pseudomonadati</taxon>
        <taxon>Pseudomonadota</taxon>
        <taxon>Betaproteobacteria</taxon>
        <taxon>Burkholderiales</taxon>
        <taxon>Burkholderiaceae</taxon>
        <taxon>Cupriavidus</taxon>
    </lineage>
</organism>
<sequence>MRIRGVATVAGLWLAESLAIWASHPVWLCVAAEDFADRFAPVVGIDGAQVSVACLIAALLMLVTVGPLYLVHIKFPGNALRR</sequence>
<comment type="caution">
    <text evidence="2">The sequence shown here is derived from an EMBL/GenBank/DDBJ whole genome shotgun (WGS) entry which is preliminary data.</text>
</comment>
<evidence type="ECO:0000313" key="2">
    <source>
        <dbReference type="EMBL" id="SPC25679.1"/>
    </source>
</evidence>
<dbReference type="AlphaFoldDB" id="A0A7Z7JHW7"/>
<proteinExistence type="predicted"/>
<keyword evidence="1" id="KW-1133">Transmembrane helix</keyword>
<dbReference type="EMBL" id="OGUU01000045">
    <property type="protein sequence ID" value="SPC25679.1"/>
    <property type="molecule type" value="Genomic_DNA"/>
</dbReference>
<name>A0A7Z7JHW7_9BURK</name>
<evidence type="ECO:0000256" key="1">
    <source>
        <dbReference type="SAM" id="Phobius"/>
    </source>
</evidence>
<keyword evidence="1" id="KW-0472">Membrane</keyword>
<gene>
    <name evidence="2" type="ORF">CBM2594_U10180</name>
</gene>
<protein>
    <submittedName>
        <fullName evidence="2">NnrS family protein</fullName>
    </submittedName>
</protein>
<dbReference type="Proteomes" id="UP000257139">
    <property type="component" value="Unassembled WGS sequence"/>
</dbReference>
<reference evidence="2 3" key="1">
    <citation type="submission" date="2018-01" db="EMBL/GenBank/DDBJ databases">
        <authorList>
            <person name="Clerissi C."/>
        </authorList>
    </citation>
    <scope>NUCLEOTIDE SEQUENCE [LARGE SCALE GENOMIC DNA]</scope>
    <source>
        <strain evidence="2">Cupriavidus taiwanensis STM 6021</strain>
    </source>
</reference>
<accession>A0A7Z7JHW7</accession>